<keyword evidence="2" id="KW-1185">Reference proteome</keyword>
<evidence type="ECO:0000313" key="2">
    <source>
        <dbReference type="Proteomes" id="UP000247409"/>
    </source>
</evidence>
<comment type="caution">
    <text evidence="1">The sequence shown here is derived from an EMBL/GenBank/DDBJ whole genome shotgun (WGS) entry which is preliminary data.</text>
</comment>
<gene>
    <name evidence="1" type="ORF">BWQ96_08197</name>
</gene>
<dbReference type="AlphaFoldDB" id="A0A2V3IJ49"/>
<name>A0A2V3IJ49_9FLOR</name>
<proteinExistence type="predicted"/>
<reference evidence="1 2" key="1">
    <citation type="journal article" date="2018" name="Mol. Biol. Evol.">
        <title>Analysis of the draft genome of the red seaweed Gracilariopsis chorda provides insights into genome size evolution in Rhodophyta.</title>
        <authorList>
            <person name="Lee J."/>
            <person name="Yang E.C."/>
            <person name="Graf L."/>
            <person name="Yang J.H."/>
            <person name="Qiu H."/>
            <person name="Zel Zion U."/>
            <person name="Chan C.X."/>
            <person name="Stephens T.G."/>
            <person name="Weber A.P.M."/>
            <person name="Boo G.H."/>
            <person name="Boo S.M."/>
            <person name="Kim K.M."/>
            <person name="Shin Y."/>
            <person name="Jung M."/>
            <person name="Lee S.J."/>
            <person name="Yim H.S."/>
            <person name="Lee J.H."/>
            <person name="Bhattacharya D."/>
            <person name="Yoon H.S."/>
        </authorList>
    </citation>
    <scope>NUCLEOTIDE SEQUENCE [LARGE SCALE GENOMIC DNA]</scope>
    <source>
        <strain evidence="1 2">SKKU-2015</strain>
        <tissue evidence="1">Whole body</tissue>
    </source>
</reference>
<protein>
    <submittedName>
        <fullName evidence="1">Uncharacterized protein</fullName>
    </submittedName>
</protein>
<sequence length="164" mass="19061">MRSGFTYDWIYKTRPDIAFGSRLSVPDELDDSYLYTNQHIPGTSTHAHRWLRQKFGEKAKILGSPVGDQVMVASRKVAQKAFQASRAFADCNLYDLPNGTLNAEVGLTYWLVRNDIQYRTLAWFWILVRDFEGPECERLLYIKGETQDLMEKCMKYKRSGHIPE</sequence>
<dbReference type="Proteomes" id="UP000247409">
    <property type="component" value="Unassembled WGS sequence"/>
</dbReference>
<organism evidence="1 2">
    <name type="scientific">Gracilariopsis chorda</name>
    <dbReference type="NCBI Taxonomy" id="448386"/>
    <lineage>
        <taxon>Eukaryota</taxon>
        <taxon>Rhodophyta</taxon>
        <taxon>Florideophyceae</taxon>
        <taxon>Rhodymeniophycidae</taxon>
        <taxon>Gracilariales</taxon>
        <taxon>Gracilariaceae</taxon>
        <taxon>Gracilariopsis</taxon>
    </lineage>
</organism>
<evidence type="ECO:0000313" key="1">
    <source>
        <dbReference type="EMBL" id="PXF42091.1"/>
    </source>
</evidence>
<dbReference type="EMBL" id="NBIV01000177">
    <property type="protein sequence ID" value="PXF42091.1"/>
    <property type="molecule type" value="Genomic_DNA"/>
</dbReference>
<dbReference type="OrthoDB" id="10384627at2759"/>
<accession>A0A2V3IJ49</accession>